<dbReference type="PROSITE" id="PS50878">
    <property type="entry name" value="RT_POL"/>
    <property type="match status" value="1"/>
</dbReference>
<dbReference type="SUPFAM" id="SSF53098">
    <property type="entry name" value="Ribonuclease H-like"/>
    <property type="match status" value="1"/>
</dbReference>
<evidence type="ECO:0000256" key="19">
    <source>
        <dbReference type="ARBA" id="ARBA00039658"/>
    </source>
</evidence>
<keyword evidence="14" id="KW-0229">DNA integration</keyword>
<dbReference type="InterPro" id="IPR012337">
    <property type="entry name" value="RNaseH-like_sf"/>
</dbReference>
<evidence type="ECO:0000256" key="4">
    <source>
        <dbReference type="ARBA" id="ARBA00012493"/>
    </source>
</evidence>
<dbReference type="Gene3D" id="3.30.420.10">
    <property type="entry name" value="Ribonuclease H-like superfamily/Ribonuclease H"/>
    <property type="match status" value="1"/>
</dbReference>
<dbReference type="GO" id="GO:0006310">
    <property type="term" value="P:DNA recombination"/>
    <property type="evidence" value="ECO:0007669"/>
    <property type="project" value="UniProtKB-KW"/>
</dbReference>
<evidence type="ECO:0000256" key="3">
    <source>
        <dbReference type="ARBA" id="ARBA00012180"/>
    </source>
</evidence>
<dbReference type="CDD" id="cd00024">
    <property type="entry name" value="CD_CSD"/>
    <property type="match status" value="1"/>
</dbReference>
<dbReference type="Gene3D" id="1.10.340.70">
    <property type="match status" value="1"/>
</dbReference>
<dbReference type="GO" id="GO:0003964">
    <property type="term" value="F:RNA-directed DNA polymerase activity"/>
    <property type="evidence" value="ECO:0007669"/>
    <property type="project" value="UniProtKB-KW"/>
</dbReference>
<dbReference type="InterPro" id="IPR036397">
    <property type="entry name" value="RNaseH_sf"/>
</dbReference>
<dbReference type="InterPro" id="IPR043502">
    <property type="entry name" value="DNA/RNA_pol_sf"/>
</dbReference>
<evidence type="ECO:0000256" key="13">
    <source>
        <dbReference type="ARBA" id="ARBA00022842"/>
    </source>
</evidence>
<reference evidence="25" key="1">
    <citation type="submission" date="2019-06" db="EMBL/GenBank/DDBJ databases">
        <authorList>
            <consortium name="Wellcome Sanger Institute Data Sharing"/>
        </authorList>
    </citation>
    <scope>NUCLEOTIDE SEQUENCE [LARGE SCALE GENOMIC DNA]</scope>
</reference>
<feature type="signal peptide" evidence="21">
    <location>
        <begin position="1"/>
        <end position="19"/>
    </location>
</feature>
<dbReference type="InterPro" id="IPR041588">
    <property type="entry name" value="Integrase_H2C2"/>
</dbReference>
<dbReference type="AlphaFoldDB" id="A0A672I2M3"/>
<dbReference type="SMART" id="SM00298">
    <property type="entry name" value="CHROMO"/>
    <property type="match status" value="1"/>
</dbReference>
<dbReference type="FunFam" id="3.30.70.270:FF:000020">
    <property type="entry name" value="Transposon Tf2-6 polyprotein-like Protein"/>
    <property type="match status" value="1"/>
</dbReference>
<dbReference type="InterPro" id="IPR023780">
    <property type="entry name" value="Chromo_domain"/>
</dbReference>
<dbReference type="PANTHER" id="PTHR37984">
    <property type="entry name" value="PROTEIN CBG26694"/>
    <property type="match status" value="1"/>
</dbReference>
<keyword evidence="17" id="KW-0238">DNA-binding</keyword>
<dbReference type="SUPFAM" id="SSF56672">
    <property type="entry name" value="DNA/RNA polymerases"/>
    <property type="match status" value="1"/>
</dbReference>
<dbReference type="PROSITE" id="PS50013">
    <property type="entry name" value="CHROMO_2"/>
    <property type="match status" value="1"/>
</dbReference>
<evidence type="ECO:0000256" key="1">
    <source>
        <dbReference type="ARBA" id="ARBA00004123"/>
    </source>
</evidence>
<keyword evidence="8" id="KW-0540">Nuclease</keyword>
<evidence type="ECO:0000256" key="9">
    <source>
        <dbReference type="ARBA" id="ARBA00022723"/>
    </source>
</evidence>
<keyword evidence="16" id="KW-0239">DNA-directed DNA polymerase</keyword>
<reference evidence="25" key="2">
    <citation type="submission" date="2025-08" db="UniProtKB">
        <authorList>
            <consortium name="Ensembl"/>
        </authorList>
    </citation>
    <scope>IDENTIFICATION</scope>
</reference>
<dbReference type="Proteomes" id="UP000472267">
    <property type="component" value="Chromosome 1"/>
</dbReference>
<evidence type="ECO:0000259" key="22">
    <source>
        <dbReference type="PROSITE" id="PS50013"/>
    </source>
</evidence>
<dbReference type="CDD" id="cd01647">
    <property type="entry name" value="RT_LTR"/>
    <property type="match status" value="1"/>
</dbReference>
<proteinExistence type="inferred from homology"/>
<name>A0A672I2M3_SALFA</name>
<dbReference type="InterPro" id="IPR021109">
    <property type="entry name" value="Peptidase_aspartic_dom_sf"/>
</dbReference>
<dbReference type="GO" id="GO:0003677">
    <property type="term" value="F:DNA binding"/>
    <property type="evidence" value="ECO:0007669"/>
    <property type="project" value="UniProtKB-KW"/>
</dbReference>
<dbReference type="Gene3D" id="2.40.70.10">
    <property type="entry name" value="Acid Proteases"/>
    <property type="match status" value="1"/>
</dbReference>
<dbReference type="Pfam" id="PF00078">
    <property type="entry name" value="RVT_1"/>
    <property type="match status" value="1"/>
</dbReference>
<keyword evidence="26" id="KW-1185">Reference proteome</keyword>
<dbReference type="Pfam" id="PF17921">
    <property type="entry name" value="Integrase_H2C2"/>
    <property type="match status" value="1"/>
</dbReference>
<keyword evidence="21" id="KW-0732">Signal</keyword>
<evidence type="ECO:0000259" key="23">
    <source>
        <dbReference type="PROSITE" id="PS50878"/>
    </source>
</evidence>
<dbReference type="GO" id="GO:0004190">
    <property type="term" value="F:aspartic-type endopeptidase activity"/>
    <property type="evidence" value="ECO:0007669"/>
    <property type="project" value="UniProtKB-KW"/>
</dbReference>
<evidence type="ECO:0000256" key="14">
    <source>
        <dbReference type="ARBA" id="ARBA00022908"/>
    </source>
</evidence>
<keyword evidence="5" id="KW-0645">Protease</keyword>
<feature type="region of interest" description="Disordered" evidence="20">
    <location>
        <begin position="1118"/>
        <end position="1146"/>
    </location>
</feature>
<dbReference type="InterPro" id="IPR016197">
    <property type="entry name" value="Chromo-like_dom_sf"/>
</dbReference>
<dbReference type="GO" id="GO:0003887">
    <property type="term" value="F:DNA-directed DNA polymerase activity"/>
    <property type="evidence" value="ECO:0007669"/>
    <property type="project" value="UniProtKB-KW"/>
</dbReference>
<comment type="subcellular location">
    <subcellularLocation>
        <location evidence="1">Nucleus</location>
    </subcellularLocation>
</comment>
<dbReference type="EC" id="3.1.26.4" evidence="3"/>
<evidence type="ECO:0000256" key="15">
    <source>
        <dbReference type="ARBA" id="ARBA00022918"/>
    </source>
</evidence>
<protein>
    <recommendedName>
        <fullName evidence="19">Gypsy retrotransposon integrase-like protein 1</fullName>
        <ecNumber evidence="4">2.7.7.49</ecNumber>
        <ecNumber evidence="3">3.1.26.4</ecNumber>
    </recommendedName>
</protein>
<evidence type="ECO:0000259" key="24">
    <source>
        <dbReference type="PROSITE" id="PS50994"/>
    </source>
</evidence>
<sequence>MPLLRWGWTLLRRLLQVAVKRPGSPVDEGLRVSRTSFKSPQRLQVTGTLCFHSQSIPVEALVDSGAEESFMDIQLARQLNIPFVQLESELAVRSLNGLHLAQVSHKTCPVVLVLAGNHQETLTFHLIDHSQPPLVLGFPWLHKHNPQIDWIKEEINSWSPFCLNNCLRSALTPVVSPQSPPPEPVDLSAVPEDYHDLAQVFSKSEALSLPPHRPYDCPIDLLPGATLPRSRLYNLSRPERAAMETYIRESLAAGIIRPSSSPVGAGFFFVSKKDGSLRPCIDFRGLNTITVRNRYPLPLLSSAFLPLHGATVFSKLDLRNAYHLVRVREGDEWKTAFNTPLGHFEYLVMPFGLTNAPAVFQNLMNDVLRDFIDRFVFVYIDDVLIYSRSMEEHTQHVRLVLERLLKNHLYVKAEKCEFHRSTVSFLGYIISRGETRMDPSKLTAVQEWPRPVDRKQLQRFLGFANFYRRFIRDYSKVAAPLTALTSTSRPFTWTPEASKAFQELKARFTSAPISIQPDTSLQFVVEVDASDSGVGAVLSQRAVSDNKLHPCAFFSRRLTPAERNYDIGNRELLAVKLALEEWRHWLEGAEQPFIVWTDHKNLEYVRSAKRLNSRQARWALFFGRFNFTLTYRPGSRNIKPDALSRQYTTEDAVSENEPILPRSCTAASLSWEVESLVRRAQLQEPGPGNGPANRLFVPTSVRSQVLQWGHSSRLFCHPGVTRTLEVLRQRFWWPSINKDTREFVAACVVCARNKTSNRPSSGLLQPLPVPSRPWSHIALDFVTGLPPSSGKTVILSIVDRFSKAAHFVPLDKLPSARETADLLVSEVVRVHGIPADIVSDRGPQFTSDVWRAFCAALGATVSLSSGFHPQSNGQTERLNQEMETLLRCATAEDPLAWSAHLPWVEYAHNSLVCSSSGLSPFQCSLGYQPPLFPSQERELAVPSVQVAMRRCERVWKRARAALLRSSRQMEQQANRKRTPAPCYSPGQRVWLRAKDLPLKVESKKLAPRYVGPFEVDRIINPSAVRLKLPSSMRIHPTFHVSQIKPVSESDLAPPVRLPPPPRMLDGGLVYSVRRLVDVRRWGRGVQYLVDWEGYGPEERSWVPRGRIEDPDLIREFHRRHPDRLPRVPGGPRRGRGTVRTRTAAAS</sequence>
<evidence type="ECO:0000256" key="10">
    <source>
        <dbReference type="ARBA" id="ARBA00022750"/>
    </source>
</evidence>
<organism evidence="25 26">
    <name type="scientific">Salarias fasciatus</name>
    <name type="common">Jewelled blenny</name>
    <name type="synonym">Blennius fasciatus</name>
    <dbReference type="NCBI Taxonomy" id="181472"/>
    <lineage>
        <taxon>Eukaryota</taxon>
        <taxon>Metazoa</taxon>
        <taxon>Chordata</taxon>
        <taxon>Craniata</taxon>
        <taxon>Vertebrata</taxon>
        <taxon>Euteleostomi</taxon>
        <taxon>Actinopterygii</taxon>
        <taxon>Neopterygii</taxon>
        <taxon>Teleostei</taxon>
        <taxon>Neoteleostei</taxon>
        <taxon>Acanthomorphata</taxon>
        <taxon>Ovalentaria</taxon>
        <taxon>Blenniimorphae</taxon>
        <taxon>Blenniiformes</taxon>
        <taxon>Blennioidei</taxon>
        <taxon>Blenniidae</taxon>
        <taxon>Salariinae</taxon>
        <taxon>Salarias</taxon>
    </lineage>
</organism>
<feature type="domain" description="Integrase catalytic" evidence="24">
    <location>
        <begin position="769"/>
        <end position="928"/>
    </location>
</feature>
<dbReference type="SUPFAM" id="SSF50630">
    <property type="entry name" value="Acid proteases"/>
    <property type="match status" value="1"/>
</dbReference>
<dbReference type="PROSITE" id="PS50994">
    <property type="entry name" value="INTEGRASE"/>
    <property type="match status" value="1"/>
</dbReference>
<dbReference type="InterPro" id="IPR056924">
    <property type="entry name" value="SH3_Tf2-1"/>
</dbReference>
<evidence type="ECO:0000256" key="5">
    <source>
        <dbReference type="ARBA" id="ARBA00022670"/>
    </source>
</evidence>
<dbReference type="PANTHER" id="PTHR37984:SF5">
    <property type="entry name" value="PROTEIN NYNRIN-LIKE"/>
    <property type="match status" value="1"/>
</dbReference>
<dbReference type="InterPro" id="IPR041373">
    <property type="entry name" value="RT_RNaseH"/>
</dbReference>
<evidence type="ECO:0000256" key="12">
    <source>
        <dbReference type="ARBA" id="ARBA00022801"/>
    </source>
</evidence>
<dbReference type="InterPro" id="IPR043128">
    <property type="entry name" value="Rev_trsase/Diguanyl_cyclase"/>
</dbReference>
<dbReference type="InterPro" id="IPR000477">
    <property type="entry name" value="RT_dom"/>
</dbReference>
<evidence type="ECO:0000256" key="11">
    <source>
        <dbReference type="ARBA" id="ARBA00022759"/>
    </source>
</evidence>
<dbReference type="FunFam" id="3.30.420.10:FF:000032">
    <property type="entry name" value="Retrovirus-related Pol polyprotein from transposon 297-like Protein"/>
    <property type="match status" value="1"/>
</dbReference>
<dbReference type="InterPro" id="IPR000953">
    <property type="entry name" value="Chromo/chromo_shadow_dom"/>
</dbReference>
<dbReference type="Pfam" id="PF00665">
    <property type="entry name" value="rve"/>
    <property type="match status" value="1"/>
</dbReference>
<feature type="domain" description="Reverse transcriptase" evidence="23">
    <location>
        <begin position="251"/>
        <end position="430"/>
    </location>
</feature>
<dbReference type="Gene3D" id="3.10.10.10">
    <property type="entry name" value="HIV Type 1 Reverse Transcriptase, subunit A, domain 1"/>
    <property type="match status" value="1"/>
</dbReference>
<dbReference type="Pfam" id="PF17917">
    <property type="entry name" value="RT_RNaseH"/>
    <property type="match status" value="1"/>
</dbReference>
<evidence type="ECO:0000256" key="6">
    <source>
        <dbReference type="ARBA" id="ARBA00022679"/>
    </source>
</evidence>
<dbReference type="OMA" id="PIGHFEY"/>
<evidence type="ECO:0000256" key="8">
    <source>
        <dbReference type="ARBA" id="ARBA00022722"/>
    </source>
</evidence>
<dbReference type="InParanoid" id="A0A672I2M3"/>
<evidence type="ECO:0000256" key="18">
    <source>
        <dbReference type="ARBA" id="ARBA00023172"/>
    </source>
</evidence>
<dbReference type="Pfam" id="PF08284">
    <property type="entry name" value="RVP_2"/>
    <property type="match status" value="1"/>
</dbReference>
<evidence type="ECO:0000256" key="17">
    <source>
        <dbReference type="ARBA" id="ARBA00023125"/>
    </source>
</evidence>
<keyword evidence="6" id="KW-0808">Transferase</keyword>
<evidence type="ECO:0000256" key="21">
    <source>
        <dbReference type="SAM" id="SignalP"/>
    </source>
</evidence>
<feature type="domain" description="Chromo" evidence="22">
    <location>
        <begin position="1070"/>
        <end position="1128"/>
    </location>
</feature>
<reference evidence="25" key="3">
    <citation type="submission" date="2025-09" db="UniProtKB">
        <authorList>
            <consortium name="Ensembl"/>
        </authorList>
    </citation>
    <scope>IDENTIFICATION</scope>
</reference>
<feature type="chain" id="PRO_5025421666" description="Gypsy retrotransposon integrase-like protein 1" evidence="21">
    <location>
        <begin position="20"/>
        <end position="1146"/>
    </location>
</feature>
<evidence type="ECO:0000256" key="7">
    <source>
        <dbReference type="ARBA" id="ARBA00022695"/>
    </source>
</evidence>
<dbReference type="FunFam" id="1.10.340.70:FF:000001">
    <property type="entry name" value="Retrovirus-related Pol polyprotein from transposon gypsy-like Protein"/>
    <property type="match status" value="1"/>
</dbReference>
<dbReference type="Ensembl" id="ENSSFAT00005037194.1">
    <property type="protein sequence ID" value="ENSSFAP00005035843.1"/>
    <property type="gene ID" value="ENSSFAG00005018159.1"/>
</dbReference>
<keyword evidence="18" id="KW-0233">DNA recombination</keyword>
<dbReference type="Pfam" id="PF00385">
    <property type="entry name" value="Chromo"/>
    <property type="match status" value="1"/>
</dbReference>
<dbReference type="EC" id="2.7.7.49" evidence="4"/>
<evidence type="ECO:0000256" key="20">
    <source>
        <dbReference type="SAM" id="MobiDB-lite"/>
    </source>
</evidence>
<dbReference type="CDD" id="cd00303">
    <property type="entry name" value="retropepsin_like"/>
    <property type="match status" value="1"/>
</dbReference>
<dbReference type="FunFam" id="3.10.20.370:FF:000003">
    <property type="entry name" value="Transposon Tf2-6 polyprotein"/>
    <property type="match status" value="1"/>
</dbReference>
<dbReference type="InterPro" id="IPR001584">
    <property type="entry name" value="Integrase_cat-core"/>
</dbReference>
<dbReference type="GO" id="GO:0005634">
    <property type="term" value="C:nucleus"/>
    <property type="evidence" value="ECO:0007669"/>
    <property type="project" value="UniProtKB-SubCell"/>
</dbReference>
<accession>A0A672I2M3</accession>
<keyword evidence="11" id="KW-0255">Endonuclease</keyword>
<dbReference type="GO" id="GO:0006508">
    <property type="term" value="P:proteolysis"/>
    <property type="evidence" value="ECO:0007669"/>
    <property type="project" value="UniProtKB-KW"/>
</dbReference>
<dbReference type="GO" id="GO:0015074">
    <property type="term" value="P:DNA integration"/>
    <property type="evidence" value="ECO:0007669"/>
    <property type="project" value="UniProtKB-KW"/>
</dbReference>
<dbReference type="CDD" id="cd09274">
    <property type="entry name" value="RNase_HI_RT_Ty3"/>
    <property type="match status" value="1"/>
</dbReference>
<dbReference type="Gene3D" id="3.30.70.270">
    <property type="match status" value="2"/>
</dbReference>
<keyword evidence="12" id="KW-0378">Hydrolase</keyword>
<evidence type="ECO:0000313" key="26">
    <source>
        <dbReference type="Proteomes" id="UP000472267"/>
    </source>
</evidence>
<keyword evidence="7" id="KW-0548">Nucleotidyltransferase</keyword>
<dbReference type="Pfam" id="PF24626">
    <property type="entry name" value="SH3_Tf2-1"/>
    <property type="match status" value="1"/>
</dbReference>
<dbReference type="GO" id="GO:0004523">
    <property type="term" value="F:RNA-DNA hybrid ribonuclease activity"/>
    <property type="evidence" value="ECO:0007669"/>
    <property type="project" value="UniProtKB-EC"/>
</dbReference>
<dbReference type="GO" id="GO:0046872">
    <property type="term" value="F:metal ion binding"/>
    <property type="evidence" value="ECO:0007669"/>
    <property type="project" value="UniProtKB-KW"/>
</dbReference>
<keyword evidence="13" id="KW-0460">Magnesium</keyword>
<keyword evidence="9" id="KW-0479">Metal-binding</keyword>
<evidence type="ECO:0000313" key="25">
    <source>
        <dbReference type="Ensembl" id="ENSSFAP00005035843.1"/>
    </source>
</evidence>
<dbReference type="SUPFAM" id="SSF54160">
    <property type="entry name" value="Chromo domain-like"/>
    <property type="match status" value="1"/>
</dbReference>
<evidence type="ECO:0000256" key="2">
    <source>
        <dbReference type="ARBA" id="ARBA00010879"/>
    </source>
</evidence>
<keyword evidence="10" id="KW-0064">Aspartyl protease</keyword>
<dbReference type="Gene3D" id="2.40.50.40">
    <property type="match status" value="1"/>
</dbReference>
<comment type="similarity">
    <text evidence="2">Belongs to the beta type-B retroviral polymerase family. HERV class-II K(HML-2) pol subfamily.</text>
</comment>
<evidence type="ECO:0000256" key="16">
    <source>
        <dbReference type="ARBA" id="ARBA00022932"/>
    </source>
</evidence>
<dbReference type="InterPro" id="IPR050951">
    <property type="entry name" value="Retrovirus_Pol_polyprotein"/>
</dbReference>
<keyword evidence="15" id="KW-0695">RNA-directed DNA polymerase</keyword>